<dbReference type="OrthoDB" id="9179784at2"/>
<dbReference type="Proteomes" id="UP000253782">
    <property type="component" value="Unassembled WGS sequence"/>
</dbReference>
<keyword evidence="3" id="KW-1185">Reference proteome</keyword>
<name>A0A369UTY1_9GAMM</name>
<reference evidence="2 3" key="1">
    <citation type="submission" date="2018-07" db="EMBL/GenBank/DDBJ databases">
        <title>Dyella tabacisoli L4-6T, whole genome shotgun sequence.</title>
        <authorList>
            <person name="Zhou X.-K."/>
            <person name="Li W.-J."/>
            <person name="Duan Y.-Q."/>
        </authorList>
    </citation>
    <scope>NUCLEOTIDE SEQUENCE [LARGE SCALE GENOMIC DNA]</scope>
    <source>
        <strain evidence="2 3">L4-6</strain>
    </source>
</reference>
<dbReference type="Gene3D" id="3.40.50.2000">
    <property type="entry name" value="Glycogen Phosphorylase B"/>
    <property type="match status" value="1"/>
</dbReference>
<dbReference type="Gene3D" id="3.40.50.11090">
    <property type="match status" value="1"/>
</dbReference>
<organism evidence="2 3">
    <name type="scientific">Dyella tabacisoli</name>
    <dbReference type="NCBI Taxonomy" id="2282381"/>
    <lineage>
        <taxon>Bacteria</taxon>
        <taxon>Pseudomonadati</taxon>
        <taxon>Pseudomonadota</taxon>
        <taxon>Gammaproteobacteria</taxon>
        <taxon>Lysobacterales</taxon>
        <taxon>Rhodanobacteraceae</taxon>
        <taxon>Dyella</taxon>
    </lineage>
</organism>
<gene>
    <name evidence="2" type="ORF">DVJ77_00800</name>
</gene>
<proteinExistence type="predicted"/>
<protein>
    <recommendedName>
        <fullName evidence="1">WsaF C-terminal domain-containing protein</fullName>
    </recommendedName>
</protein>
<accession>A0A369UTY1</accession>
<comment type="caution">
    <text evidence="2">The sequence shown here is derived from an EMBL/GenBank/DDBJ whole genome shotgun (WGS) entry which is preliminary data.</text>
</comment>
<dbReference type="InterPro" id="IPR055050">
    <property type="entry name" value="WsaF_C"/>
</dbReference>
<feature type="domain" description="WsaF C-terminal" evidence="1">
    <location>
        <begin position="520"/>
        <end position="658"/>
    </location>
</feature>
<sequence>MGVGMDSLRHRIKHIATTVLSGGRPKSQPDVLAATIDPEYFRLQLAAAGIDPVVEDLVAFYKGNAAARALSPNPWFDEVFYRSKNPDVSSAIDEGNFLSGFDHFVHHGIREGRCPNLAFNQQMLGQIAWQEIGDPAQFDPDFYLLDYELVRQFLKSMPIVTPREFFNLYGRRMGHMPSVSKRGEGEGHASAVLQPWFHNINQELIFSEFDADHYRETYKHELGDMSPSTHYLHIGRKTGNSPNAGFDEMFYRTFYTDIGRAVASGKLSSGFEHYVLAGRKEGRIPKFELTRCLEQILPGLTQPVALANFLELERRLKPHRHRLVEEQPRTVWFFVPRLNPDLFFGGYSTLVHLAEAFLCRGIPIGFFLFEDTADSFNFFCYRSPNSELTRRKNEIALFSAFSEAPFLLGPDDVLIAYSAWQALAAGFYAKNLRSKKFVFLVQEYEAVFHGHDSAHFLVDMAYKKPHIALFNSVFLEKFFRQQGLGVFEKDKQSTDYITFEHVLTPVSPPSSLVLQARKTRRVIVYARPETHAQRNLTEICLIALREAIAKNIFGRDFEFIGVGALSGPHHVDLGWGRTLEICPKVDRDSYVELLQGADIGLSLMYAPHPSLIPYELANAGAIVVTNTFSNRSKLDIQARSPRLIPVDLSVDDIVAGLQEAVSKIGDIDLRTNPAYAVASPVSWQKVFDDLFIDELCKQLDNGMSEEGASDFVNELRA</sequence>
<evidence type="ECO:0000259" key="1">
    <source>
        <dbReference type="Pfam" id="PF22772"/>
    </source>
</evidence>
<dbReference type="Pfam" id="PF22772">
    <property type="entry name" value="WsaF_C"/>
    <property type="match status" value="1"/>
</dbReference>
<evidence type="ECO:0000313" key="2">
    <source>
        <dbReference type="EMBL" id="RDD83178.1"/>
    </source>
</evidence>
<dbReference type="EMBL" id="QQAH01000001">
    <property type="protein sequence ID" value="RDD83178.1"/>
    <property type="molecule type" value="Genomic_DNA"/>
</dbReference>
<evidence type="ECO:0000313" key="3">
    <source>
        <dbReference type="Proteomes" id="UP000253782"/>
    </source>
</evidence>
<dbReference type="AlphaFoldDB" id="A0A369UTY1"/>